<evidence type="ECO:0000313" key="2">
    <source>
        <dbReference type="Proteomes" id="UP001316803"/>
    </source>
</evidence>
<gene>
    <name evidence="1" type="ORF">OHC33_011270</name>
</gene>
<evidence type="ECO:0000313" key="1">
    <source>
        <dbReference type="EMBL" id="KAK5947716.1"/>
    </source>
</evidence>
<comment type="caution">
    <text evidence="1">The sequence shown here is derived from an EMBL/GenBank/DDBJ whole genome shotgun (WGS) entry which is preliminary data.</text>
</comment>
<protein>
    <recommendedName>
        <fullName evidence="3">Fungal N-terminal domain-containing protein</fullName>
    </recommendedName>
</protein>
<evidence type="ECO:0008006" key="3">
    <source>
        <dbReference type="Google" id="ProtNLM"/>
    </source>
</evidence>
<dbReference type="PANTHER" id="PTHR36167:SF4">
    <property type="entry name" value="FUNGAL N-TERMINAL DOMAIN-CONTAINING PROTEIN"/>
    <property type="match status" value="1"/>
</dbReference>
<reference evidence="1 2" key="1">
    <citation type="submission" date="2022-12" db="EMBL/GenBank/DDBJ databases">
        <title>Genomic features and morphological characterization of a novel Knufia sp. strain isolated from spacecraft assembly facility.</title>
        <authorList>
            <person name="Teixeira M."/>
            <person name="Chander A.M."/>
            <person name="Stajich J.E."/>
            <person name="Venkateswaran K."/>
        </authorList>
    </citation>
    <scope>NUCLEOTIDE SEQUENCE [LARGE SCALE GENOMIC DNA]</scope>
    <source>
        <strain evidence="1 2">FJI-L2-BK-P2</strain>
    </source>
</reference>
<organism evidence="1 2">
    <name type="scientific">Knufia fluminis</name>
    <dbReference type="NCBI Taxonomy" id="191047"/>
    <lineage>
        <taxon>Eukaryota</taxon>
        <taxon>Fungi</taxon>
        <taxon>Dikarya</taxon>
        <taxon>Ascomycota</taxon>
        <taxon>Pezizomycotina</taxon>
        <taxon>Eurotiomycetes</taxon>
        <taxon>Chaetothyriomycetidae</taxon>
        <taxon>Chaetothyriales</taxon>
        <taxon>Trichomeriaceae</taxon>
        <taxon>Knufia</taxon>
    </lineage>
</organism>
<dbReference type="AlphaFoldDB" id="A0AAN8EI89"/>
<dbReference type="GO" id="GO:0006355">
    <property type="term" value="P:regulation of DNA-templated transcription"/>
    <property type="evidence" value="ECO:0007669"/>
    <property type="project" value="InterPro"/>
</dbReference>
<proteinExistence type="predicted"/>
<name>A0AAN8EI89_9EURO</name>
<sequence>MAEPLSVVSIAAAVVQLADTGSKLAYGIFTTLAAIKCAPKVLTSIANEVSLTGVVLRQLSSELETEDCQSICNPESLNTIRTLTRRCDFIFTAVEKKLEHNHHKLEESAILAQWAYRIKLPYQIRELNSKRQELERIKSSLTLVLQLLSFAVQVKGTKHSSHHANLSKEGQYRMLIQLAQNLDVDLHALLNNTGEIGHIAEKESIREKGLLQSRLCEAQPLSVELPTQEILEHARLATNLKQMAEQNDYEISTNLRHKIGRGVLEDHYQAWKHIAREHGYHKVIALIRQHEHVADYWTSAIQDGHLRQPIKPSLLSHLSTPRSANKTVISDGYIASPPQASATALSTNTDFGGGYSLMSAEPLFLSNSKQRKSTWYTYTDCNKPKPSITKRRTEASNKSAGQRFKRGPVRQVNTITVESGVRTLRRSGNATADCHDDQTARTLNALLIHFTTLDAEQLLNFTAAARC</sequence>
<dbReference type="PANTHER" id="PTHR36167">
    <property type="entry name" value="C2H2 FINGER DOMAIN TRANSCRIPTION FACTOR (EUROFUNG)-RELATED"/>
    <property type="match status" value="1"/>
</dbReference>
<dbReference type="Proteomes" id="UP001316803">
    <property type="component" value="Unassembled WGS sequence"/>
</dbReference>
<dbReference type="InterPro" id="IPR039327">
    <property type="entry name" value="CON7-like"/>
</dbReference>
<dbReference type="EMBL" id="JAKLMC020000084">
    <property type="protein sequence ID" value="KAK5947716.1"/>
    <property type="molecule type" value="Genomic_DNA"/>
</dbReference>
<keyword evidence="2" id="KW-1185">Reference proteome</keyword>
<accession>A0AAN8EI89</accession>